<sequence length="366" mass="41893">MPFQWLIRPFYALLRFIMQEDHPGMCVFSKTTASSNASLLLISLKENYFFLKDGFRNIIITKVDYCKCHRGKGSPWEHEFLLVTLKETVGAGRTAGLLVDRLMDDAKEYTGGPDEMLADIAMHQSEEIVDVEPTESTDTISIAESEPTSLPSAQQWATSSPSQRVGAKFKRISKGDPPNALDRLIILPNLNRNTVARELGNYSYDVLMTMDLTKSRNHRSVVLERFTHLLRTASKNTPQYHYIFAQCYWYAYTIWRILEIEAQPLIIPKSGLAERQCSYSGYRKKVVLGKGEFVNMVRSPETIKAQWEAERSAEDKEWTKRKQAIHQDAEGRRQAEVALQESQARERELLRRVESLERAARPANAV</sequence>
<reference evidence="2" key="1">
    <citation type="submission" date="2023-06" db="EMBL/GenBank/DDBJ databases">
        <authorList>
            <consortium name="Lawrence Berkeley National Laboratory"/>
            <person name="Ahrendt S."/>
            <person name="Sahu N."/>
            <person name="Indic B."/>
            <person name="Wong-Bajracharya J."/>
            <person name="Merenyi Z."/>
            <person name="Ke H.-M."/>
            <person name="Monk M."/>
            <person name="Kocsube S."/>
            <person name="Drula E."/>
            <person name="Lipzen A."/>
            <person name="Balint B."/>
            <person name="Henrissat B."/>
            <person name="Andreopoulos B."/>
            <person name="Martin F.M."/>
            <person name="Harder C.B."/>
            <person name="Rigling D."/>
            <person name="Ford K.L."/>
            <person name="Foster G.D."/>
            <person name="Pangilinan J."/>
            <person name="Papanicolaou A."/>
            <person name="Barry K."/>
            <person name="LaButti K."/>
            <person name="Viragh M."/>
            <person name="Koriabine M."/>
            <person name="Yan M."/>
            <person name="Riley R."/>
            <person name="Champramary S."/>
            <person name="Plett K.L."/>
            <person name="Tsai I.J."/>
            <person name="Slot J."/>
            <person name="Sipos G."/>
            <person name="Plett J."/>
            <person name="Nagy L.G."/>
            <person name="Grigoriev I.V."/>
        </authorList>
    </citation>
    <scope>NUCLEOTIDE SEQUENCE</scope>
    <source>
        <strain evidence="2">ICMP 16352</strain>
    </source>
</reference>
<dbReference type="Proteomes" id="UP001175227">
    <property type="component" value="Unassembled WGS sequence"/>
</dbReference>
<dbReference type="EMBL" id="JAUEPR010000002">
    <property type="protein sequence ID" value="KAK0488534.1"/>
    <property type="molecule type" value="Genomic_DNA"/>
</dbReference>
<keyword evidence="3" id="KW-1185">Reference proteome</keyword>
<protein>
    <submittedName>
        <fullName evidence="2">Uncharacterized protein</fullName>
    </submittedName>
</protein>
<organism evidence="2 3">
    <name type="scientific">Armillaria novae-zelandiae</name>
    <dbReference type="NCBI Taxonomy" id="153914"/>
    <lineage>
        <taxon>Eukaryota</taxon>
        <taxon>Fungi</taxon>
        <taxon>Dikarya</taxon>
        <taxon>Basidiomycota</taxon>
        <taxon>Agaricomycotina</taxon>
        <taxon>Agaricomycetes</taxon>
        <taxon>Agaricomycetidae</taxon>
        <taxon>Agaricales</taxon>
        <taxon>Marasmiineae</taxon>
        <taxon>Physalacriaceae</taxon>
        <taxon>Armillaria</taxon>
    </lineage>
</organism>
<dbReference type="AlphaFoldDB" id="A0AA39ULZ8"/>
<evidence type="ECO:0000256" key="1">
    <source>
        <dbReference type="SAM" id="MobiDB-lite"/>
    </source>
</evidence>
<gene>
    <name evidence="2" type="ORF">IW261DRAFT_1439921</name>
</gene>
<feature type="compositionally biased region" description="Basic and acidic residues" evidence="1">
    <location>
        <begin position="318"/>
        <end position="335"/>
    </location>
</feature>
<comment type="caution">
    <text evidence="2">The sequence shown here is derived from an EMBL/GenBank/DDBJ whole genome shotgun (WGS) entry which is preliminary data.</text>
</comment>
<proteinExistence type="predicted"/>
<evidence type="ECO:0000313" key="3">
    <source>
        <dbReference type="Proteomes" id="UP001175227"/>
    </source>
</evidence>
<evidence type="ECO:0000313" key="2">
    <source>
        <dbReference type="EMBL" id="KAK0488534.1"/>
    </source>
</evidence>
<name>A0AA39ULZ8_9AGAR</name>
<feature type="region of interest" description="Disordered" evidence="1">
    <location>
        <begin position="318"/>
        <end position="337"/>
    </location>
</feature>
<accession>A0AA39ULZ8</accession>